<feature type="domain" description="AMP-dependent synthetase/ligase" evidence="7">
    <location>
        <begin position="46"/>
        <end position="207"/>
    </location>
</feature>
<evidence type="ECO:0000256" key="3">
    <source>
        <dbReference type="ARBA" id="ARBA00022840"/>
    </source>
</evidence>
<evidence type="ECO:0000259" key="7">
    <source>
        <dbReference type="Pfam" id="PF00501"/>
    </source>
</evidence>
<dbReference type="GO" id="GO:0005524">
    <property type="term" value="F:ATP binding"/>
    <property type="evidence" value="ECO:0007669"/>
    <property type="project" value="UniProtKB-KW"/>
</dbReference>
<proteinExistence type="predicted"/>
<gene>
    <name evidence="8" type="ORF">Taro_018266</name>
</gene>
<evidence type="ECO:0000256" key="6">
    <source>
        <dbReference type="SAM" id="Phobius"/>
    </source>
</evidence>
<dbReference type="PANTHER" id="PTHR24096">
    <property type="entry name" value="LONG-CHAIN-FATTY-ACID--COA LIGASE"/>
    <property type="match status" value="1"/>
</dbReference>
<evidence type="ECO:0000313" key="9">
    <source>
        <dbReference type="Proteomes" id="UP000652761"/>
    </source>
</evidence>
<organism evidence="8 9">
    <name type="scientific">Colocasia esculenta</name>
    <name type="common">Wild taro</name>
    <name type="synonym">Arum esculentum</name>
    <dbReference type="NCBI Taxonomy" id="4460"/>
    <lineage>
        <taxon>Eukaryota</taxon>
        <taxon>Viridiplantae</taxon>
        <taxon>Streptophyta</taxon>
        <taxon>Embryophyta</taxon>
        <taxon>Tracheophyta</taxon>
        <taxon>Spermatophyta</taxon>
        <taxon>Magnoliopsida</taxon>
        <taxon>Liliopsida</taxon>
        <taxon>Araceae</taxon>
        <taxon>Aroideae</taxon>
        <taxon>Colocasieae</taxon>
        <taxon>Colocasia</taxon>
    </lineage>
</organism>
<feature type="transmembrane region" description="Helical" evidence="6">
    <location>
        <begin position="99"/>
        <end position="122"/>
    </location>
</feature>
<feature type="region of interest" description="Disordered" evidence="5">
    <location>
        <begin position="1"/>
        <end position="51"/>
    </location>
</feature>
<dbReference type="GO" id="GO:0106290">
    <property type="term" value="F:trans-cinnamate-CoA ligase activity"/>
    <property type="evidence" value="ECO:0007669"/>
    <property type="project" value="UniProtKB-ARBA"/>
</dbReference>
<keyword evidence="3" id="KW-0067">ATP-binding</keyword>
<feature type="non-terminal residue" evidence="8">
    <location>
        <position position="1"/>
    </location>
</feature>
<dbReference type="EC" id="6.2.1.12" evidence="1"/>
<keyword evidence="9" id="KW-1185">Reference proteome</keyword>
<keyword evidence="6" id="KW-1133">Transmembrane helix</keyword>
<accession>A0A843UYN2</accession>
<dbReference type="Proteomes" id="UP000652761">
    <property type="component" value="Unassembled WGS sequence"/>
</dbReference>
<keyword evidence="6" id="KW-0472">Membrane</keyword>
<dbReference type="InterPro" id="IPR000873">
    <property type="entry name" value="AMP-dep_synth/lig_dom"/>
</dbReference>
<protein>
    <recommendedName>
        <fullName evidence="1">4-coumarate--CoA ligase</fullName>
        <ecNumber evidence="1">6.2.1.12</ecNumber>
    </recommendedName>
</protein>
<feature type="compositionally biased region" description="Low complexity" evidence="5">
    <location>
        <begin position="32"/>
        <end position="49"/>
    </location>
</feature>
<dbReference type="EMBL" id="NMUH01000848">
    <property type="protein sequence ID" value="MQL85763.1"/>
    <property type="molecule type" value="Genomic_DNA"/>
</dbReference>
<dbReference type="PANTHER" id="PTHR24096:SF251">
    <property type="entry name" value="4-COUMARATE--COA LIGASE-LIKE 9"/>
    <property type="match status" value="1"/>
</dbReference>
<dbReference type="Pfam" id="PF00501">
    <property type="entry name" value="AMP-binding"/>
    <property type="match status" value="1"/>
</dbReference>
<evidence type="ECO:0000313" key="8">
    <source>
        <dbReference type="EMBL" id="MQL85763.1"/>
    </source>
</evidence>
<evidence type="ECO:0000256" key="1">
    <source>
        <dbReference type="ARBA" id="ARBA00012959"/>
    </source>
</evidence>
<name>A0A843UYN2_COLES</name>
<feature type="compositionally biased region" description="Low complexity" evidence="5">
    <location>
        <begin position="11"/>
        <end position="21"/>
    </location>
</feature>
<keyword evidence="3" id="KW-0547">Nucleotide-binding</keyword>
<comment type="caution">
    <text evidence="8">The sequence shown here is derived from an EMBL/GenBank/DDBJ whole genome shotgun (WGS) entry which is preliminary data.</text>
</comment>
<evidence type="ECO:0000256" key="2">
    <source>
        <dbReference type="ARBA" id="ARBA00022598"/>
    </source>
</evidence>
<dbReference type="GO" id="GO:0009698">
    <property type="term" value="P:phenylpropanoid metabolic process"/>
    <property type="evidence" value="ECO:0007669"/>
    <property type="project" value="UniProtKB-ARBA"/>
</dbReference>
<dbReference type="InterPro" id="IPR020845">
    <property type="entry name" value="AMP-binding_CS"/>
</dbReference>
<keyword evidence="6" id="KW-0812">Transmembrane</keyword>
<evidence type="ECO:0000256" key="5">
    <source>
        <dbReference type="SAM" id="MobiDB-lite"/>
    </source>
</evidence>
<dbReference type="Gene3D" id="3.40.50.980">
    <property type="match status" value="2"/>
</dbReference>
<keyword evidence="2" id="KW-0436">Ligase</keyword>
<dbReference type="SUPFAM" id="SSF56801">
    <property type="entry name" value="Acetyl-CoA synthetase-like"/>
    <property type="match status" value="1"/>
</dbReference>
<reference evidence="8" key="1">
    <citation type="submission" date="2017-07" db="EMBL/GenBank/DDBJ databases">
        <title>Taro Niue Genome Assembly and Annotation.</title>
        <authorList>
            <person name="Atibalentja N."/>
            <person name="Keating K."/>
            <person name="Fields C.J."/>
        </authorList>
    </citation>
    <scope>NUCLEOTIDE SEQUENCE</scope>
    <source>
        <strain evidence="8">Niue_2</strain>
        <tissue evidence="8">Leaf</tissue>
    </source>
</reference>
<dbReference type="OrthoDB" id="10253869at2759"/>
<dbReference type="PROSITE" id="PS00455">
    <property type="entry name" value="AMP_BINDING"/>
    <property type="match status" value="1"/>
</dbReference>
<sequence>GEVKVMRKSPTRSSSPTRSWLSPPPRKLTSCPAAWPPSSLTPPTSAPSSQVVSQSNPAAVLYSSGTTGCVKAMVLSHRNFIALMAYYRKTHELPQSPPVILFTVPLFHVFGFTMLLRMTALGETSVLMERFDFAAMLQVVERYRVTFIPVLPSLIMVMVKSDLVLKHDLSTLEAVGCGGTPLGREVAERFTARFPHIEITQASHPTEIRCRRKKQQKKGSQSPLFSSLPGLTLLCFR</sequence>
<evidence type="ECO:0000256" key="4">
    <source>
        <dbReference type="ARBA" id="ARBA00034252"/>
    </source>
</evidence>
<feature type="compositionally biased region" description="Basic residues" evidence="5">
    <location>
        <begin position="1"/>
        <end position="10"/>
    </location>
</feature>
<dbReference type="GO" id="GO:0016207">
    <property type="term" value="F:4-coumarate-CoA ligase activity"/>
    <property type="evidence" value="ECO:0007669"/>
    <property type="project" value="UniProtKB-EC"/>
</dbReference>
<dbReference type="AlphaFoldDB" id="A0A843UYN2"/>
<comment type="catalytic activity">
    <reaction evidence="4">
        <text>(E)-4-coumarate + ATP + CoA = (E)-4-coumaroyl-CoA + AMP + diphosphate</text>
        <dbReference type="Rhea" id="RHEA:19641"/>
        <dbReference type="ChEBI" id="CHEBI:12876"/>
        <dbReference type="ChEBI" id="CHEBI:30616"/>
        <dbReference type="ChEBI" id="CHEBI:33019"/>
        <dbReference type="ChEBI" id="CHEBI:57287"/>
        <dbReference type="ChEBI" id="CHEBI:85008"/>
        <dbReference type="ChEBI" id="CHEBI:456215"/>
        <dbReference type="EC" id="6.2.1.12"/>
    </reaction>
    <physiologicalReaction direction="left-to-right" evidence="4">
        <dbReference type="Rhea" id="RHEA:19642"/>
    </physiologicalReaction>
</comment>